<dbReference type="Proteomes" id="UP000740557">
    <property type="component" value="Unassembled WGS sequence"/>
</dbReference>
<evidence type="ECO:0000313" key="2">
    <source>
        <dbReference type="Proteomes" id="UP000740557"/>
    </source>
</evidence>
<reference evidence="1" key="1">
    <citation type="submission" date="2020-04" db="EMBL/GenBank/DDBJ databases">
        <authorList>
            <person name="Zhang T."/>
        </authorList>
    </citation>
    <scope>NUCLEOTIDE SEQUENCE</scope>
    <source>
        <strain evidence="1">HKST-UBA79</strain>
    </source>
</reference>
<feature type="non-terminal residue" evidence="1">
    <location>
        <position position="1"/>
    </location>
</feature>
<reference evidence="1" key="2">
    <citation type="journal article" date="2021" name="Microbiome">
        <title>Successional dynamics and alternative stable states in a saline activated sludge microbial community over 9 years.</title>
        <authorList>
            <person name="Wang Y."/>
            <person name="Ye J."/>
            <person name="Ju F."/>
            <person name="Liu L."/>
            <person name="Boyd J.A."/>
            <person name="Deng Y."/>
            <person name="Parks D.H."/>
            <person name="Jiang X."/>
            <person name="Yin X."/>
            <person name="Woodcroft B.J."/>
            <person name="Tyson G.W."/>
            <person name="Hugenholtz P."/>
            <person name="Polz M.F."/>
            <person name="Zhang T."/>
        </authorList>
    </citation>
    <scope>NUCLEOTIDE SEQUENCE</scope>
    <source>
        <strain evidence="1">HKST-UBA79</strain>
    </source>
</reference>
<name>A0A955J3M5_UNCKA</name>
<accession>A0A955J3M5</accession>
<organism evidence="1 2">
    <name type="scientific">candidate division WWE3 bacterium</name>
    <dbReference type="NCBI Taxonomy" id="2053526"/>
    <lineage>
        <taxon>Bacteria</taxon>
        <taxon>Katanobacteria</taxon>
    </lineage>
</organism>
<proteinExistence type="predicted"/>
<protein>
    <submittedName>
        <fullName evidence="1">Uncharacterized protein</fullName>
    </submittedName>
</protein>
<sequence>INLKNSYKDDRAPIISRVNALSSGRSVSVVVDAYDPSDRVVPNSNFRTSGMFEYFVEVYDSLGYMSSMPRLLSTSGSVTIPVSLTNNSPNQSSIFMLKVYAKDAAGNISTPKEITVNR</sequence>
<dbReference type="EMBL" id="JAGQNX010000109">
    <property type="protein sequence ID" value="MCA9308570.1"/>
    <property type="molecule type" value="Genomic_DNA"/>
</dbReference>
<comment type="caution">
    <text evidence="1">The sequence shown here is derived from an EMBL/GenBank/DDBJ whole genome shotgun (WGS) entry which is preliminary data.</text>
</comment>
<dbReference type="AlphaFoldDB" id="A0A955J3M5"/>
<gene>
    <name evidence="1" type="ORF">KC980_03585</name>
</gene>
<evidence type="ECO:0000313" key="1">
    <source>
        <dbReference type="EMBL" id="MCA9308570.1"/>
    </source>
</evidence>